<evidence type="ECO:0000256" key="2">
    <source>
        <dbReference type="ARBA" id="ARBA00008440"/>
    </source>
</evidence>
<keyword evidence="8 10" id="KW-0406">Ion transport</keyword>
<comment type="similarity">
    <text evidence="2 10">Belongs to the HAK/KUP transporter (TC 2.A.72.3) family.</text>
</comment>
<dbReference type="Pfam" id="PF22776">
    <property type="entry name" value="K_trans_C"/>
    <property type="match status" value="1"/>
</dbReference>
<reference evidence="14" key="2">
    <citation type="journal article" date="2017" name="J. Anim. Genet.">
        <title>Multiple reference genome sequences of hot pepper reveal the massive evolution of plant disease resistance genes by retroduplication.</title>
        <authorList>
            <person name="Kim S."/>
            <person name="Park J."/>
            <person name="Yeom S.-I."/>
            <person name="Kim Y.-M."/>
            <person name="Seo E."/>
            <person name="Kim K.-T."/>
            <person name="Kim M.-S."/>
            <person name="Lee J.M."/>
            <person name="Cheong K."/>
            <person name="Shin H.-S."/>
            <person name="Kim S.-B."/>
            <person name="Han K."/>
            <person name="Lee J."/>
            <person name="Park M."/>
            <person name="Lee H.-A."/>
            <person name="Lee H.-Y."/>
            <person name="Lee Y."/>
            <person name="Oh S."/>
            <person name="Lee J.H."/>
            <person name="Choi E."/>
            <person name="Choi E."/>
            <person name="Lee S.E."/>
            <person name="Jeon J."/>
            <person name="Kim H."/>
            <person name="Choi G."/>
            <person name="Song H."/>
            <person name="Lee J."/>
            <person name="Lee S.-C."/>
            <person name="Kwon J.-K."/>
            <person name="Lee H.-Y."/>
            <person name="Koo N."/>
            <person name="Hong Y."/>
            <person name="Kim R.W."/>
            <person name="Kang W.-H."/>
            <person name="Huh J.H."/>
            <person name="Kang B.-C."/>
            <person name="Yang T.-J."/>
            <person name="Lee Y.-H."/>
            <person name="Bennetzen J.L."/>
            <person name="Choi D."/>
        </authorList>
    </citation>
    <scope>NUCLEOTIDE SEQUENCE [LARGE SCALE GENOMIC DNA]</scope>
    <source>
        <strain evidence="14">cv. PBC81</strain>
    </source>
</reference>
<feature type="region of interest" description="Disordered" evidence="11">
    <location>
        <begin position="1"/>
        <end position="32"/>
    </location>
</feature>
<dbReference type="GO" id="GO:0015079">
    <property type="term" value="F:potassium ion transmembrane transporter activity"/>
    <property type="evidence" value="ECO:0007669"/>
    <property type="project" value="UniProtKB-UniRule"/>
</dbReference>
<dbReference type="NCBIfam" id="TIGR01640">
    <property type="entry name" value="F_box_assoc_1"/>
    <property type="match status" value="1"/>
</dbReference>
<dbReference type="NCBIfam" id="TIGR00794">
    <property type="entry name" value="kup"/>
    <property type="match status" value="1"/>
</dbReference>
<dbReference type="Pfam" id="PF02705">
    <property type="entry name" value="K_trans"/>
    <property type="match status" value="1"/>
</dbReference>
<keyword evidence="6 10" id="KW-0630">Potassium</keyword>
<gene>
    <name evidence="13" type="ORF">CQW23_26001</name>
</gene>
<feature type="transmembrane region" description="Helical" evidence="10">
    <location>
        <begin position="137"/>
        <end position="158"/>
    </location>
</feature>
<keyword evidence="4 10" id="KW-0633">Potassium transport</keyword>
<evidence type="ECO:0000256" key="8">
    <source>
        <dbReference type="ARBA" id="ARBA00023065"/>
    </source>
</evidence>
<feature type="transmembrane region" description="Helical" evidence="10">
    <location>
        <begin position="524"/>
        <end position="545"/>
    </location>
</feature>
<dbReference type="EMBL" id="MLFT02000011">
    <property type="protein sequence ID" value="PHT34201.1"/>
    <property type="molecule type" value="Genomic_DNA"/>
</dbReference>
<dbReference type="Gene3D" id="1.20.1280.50">
    <property type="match status" value="1"/>
</dbReference>
<accession>A0A2G2VMI2</accession>
<dbReference type="InterPro" id="IPR053951">
    <property type="entry name" value="K_trans_N"/>
</dbReference>
<evidence type="ECO:0000313" key="14">
    <source>
        <dbReference type="Proteomes" id="UP000224567"/>
    </source>
</evidence>
<evidence type="ECO:0000313" key="13">
    <source>
        <dbReference type="EMBL" id="PHT34201.1"/>
    </source>
</evidence>
<dbReference type="InterPro" id="IPR053952">
    <property type="entry name" value="K_trans_C"/>
</dbReference>
<dbReference type="PANTHER" id="PTHR30540">
    <property type="entry name" value="OSMOTIC STRESS POTASSIUM TRANSPORTER"/>
    <property type="match status" value="1"/>
</dbReference>
<dbReference type="PANTHER" id="PTHR30540:SF82">
    <property type="entry name" value="POTASSIUM TRANSPORTER"/>
    <property type="match status" value="1"/>
</dbReference>
<keyword evidence="7 10" id="KW-1133">Transmembrane helix</keyword>
<protein>
    <recommendedName>
        <fullName evidence="10">Potassium transporter</fullName>
    </recommendedName>
</protein>
<dbReference type="Proteomes" id="UP000224567">
    <property type="component" value="Unassembled WGS sequence"/>
</dbReference>
<feature type="transmembrane region" description="Helical" evidence="10">
    <location>
        <begin position="343"/>
        <end position="362"/>
    </location>
</feature>
<keyword evidence="14" id="KW-1185">Reference proteome</keyword>
<feature type="transmembrane region" description="Helical" evidence="10">
    <location>
        <begin position="295"/>
        <end position="317"/>
    </location>
</feature>
<comment type="caution">
    <text evidence="10">Lacks conserved residue(s) required for the propagation of feature annotation.</text>
</comment>
<feature type="transmembrane region" description="Helical" evidence="10">
    <location>
        <begin position="551"/>
        <end position="569"/>
    </location>
</feature>
<reference evidence="13 14" key="1">
    <citation type="journal article" date="2017" name="Genome Biol.">
        <title>New reference genome sequences of hot pepper reveal the massive evolution of plant disease-resistance genes by retroduplication.</title>
        <authorList>
            <person name="Kim S."/>
            <person name="Park J."/>
            <person name="Yeom S.I."/>
            <person name="Kim Y.M."/>
            <person name="Seo E."/>
            <person name="Kim K.T."/>
            <person name="Kim M.S."/>
            <person name="Lee J.M."/>
            <person name="Cheong K."/>
            <person name="Shin H.S."/>
            <person name="Kim S.B."/>
            <person name="Han K."/>
            <person name="Lee J."/>
            <person name="Park M."/>
            <person name="Lee H.A."/>
            <person name="Lee H.Y."/>
            <person name="Lee Y."/>
            <person name="Oh S."/>
            <person name="Lee J.H."/>
            <person name="Choi E."/>
            <person name="Choi E."/>
            <person name="Lee S.E."/>
            <person name="Jeon J."/>
            <person name="Kim H."/>
            <person name="Choi G."/>
            <person name="Song H."/>
            <person name="Lee J."/>
            <person name="Lee S.C."/>
            <person name="Kwon J.K."/>
            <person name="Lee H.Y."/>
            <person name="Koo N."/>
            <person name="Hong Y."/>
            <person name="Kim R.W."/>
            <person name="Kang W.H."/>
            <person name="Huh J.H."/>
            <person name="Kang B.C."/>
            <person name="Yang T.J."/>
            <person name="Lee Y.H."/>
            <person name="Bennetzen J.L."/>
            <person name="Choi D."/>
        </authorList>
    </citation>
    <scope>NUCLEOTIDE SEQUENCE [LARGE SCALE GENOMIC DNA]</scope>
    <source>
        <strain evidence="14">cv. PBC81</strain>
    </source>
</reference>
<dbReference type="PROSITE" id="PS50181">
    <property type="entry name" value="FBOX"/>
    <property type="match status" value="1"/>
</dbReference>
<proteinExistence type="inferred from homology"/>
<evidence type="ECO:0000256" key="6">
    <source>
        <dbReference type="ARBA" id="ARBA00022958"/>
    </source>
</evidence>
<dbReference type="STRING" id="33114.A0A2G2VMI2"/>
<evidence type="ECO:0000259" key="12">
    <source>
        <dbReference type="PROSITE" id="PS50181"/>
    </source>
</evidence>
<evidence type="ECO:0000256" key="11">
    <source>
        <dbReference type="SAM" id="MobiDB-lite"/>
    </source>
</evidence>
<dbReference type="InterPro" id="IPR003855">
    <property type="entry name" value="K+_transporter"/>
</dbReference>
<dbReference type="SUPFAM" id="SSF81383">
    <property type="entry name" value="F-box domain"/>
    <property type="match status" value="1"/>
</dbReference>
<evidence type="ECO:0000256" key="4">
    <source>
        <dbReference type="ARBA" id="ARBA00022538"/>
    </source>
</evidence>
<dbReference type="InterPro" id="IPR036047">
    <property type="entry name" value="F-box-like_dom_sf"/>
</dbReference>
<evidence type="ECO:0000256" key="9">
    <source>
        <dbReference type="ARBA" id="ARBA00023136"/>
    </source>
</evidence>
<feature type="transmembrane region" description="Helical" evidence="10">
    <location>
        <begin position="228"/>
        <end position="250"/>
    </location>
</feature>
<evidence type="ECO:0000256" key="1">
    <source>
        <dbReference type="ARBA" id="ARBA00004651"/>
    </source>
</evidence>
<feature type="domain" description="F-box" evidence="12">
    <location>
        <begin position="879"/>
        <end position="925"/>
    </location>
</feature>
<feature type="transmembrane region" description="Helical" evidence="10">
    <location>
        <begin position="414"/>
        <end position="434"/>
    </location>
</feature>
<name>A0A2G2VMI2_CAPBA</name>
<comment type="subcellular location">
    <subcellularLocation>
        <location evidence="1">Cell membrane</location>
        <topology evidence="1">Multi-pass membrane protein</topology>
    </subcellularLocation>
    <subcellularLocation>
        <location evidence="10">Membrane</location>
        <topology evidence="10">Multi-pass membrane protein</topology>
    </subcellularLocation>
</comment>
<dbReference type="SMART" id="SM00256">
    <property type="entry name" value="FBOX"/>
    <property type="match status" value="1"/>
</dbReference>
<sequence>MSTKEEIEESSVSEGLLKRNGSTGGGSTGSLRWVDGSEVIDEEVFDKNELEIIRENNYGSFRRRLKKPRRVDSLDVESMQIKGVHGGSHHKKDVPLLATLSLAFQTLGVVYGDMGTSPLYVFSDVFSKVQITSEVDVLGALSIVLYTIALIPLMKYVFIVLKANDNGEGGTFALYSLICRYANVNLLPNRTPADECISSFKLRLPTPELERAVYIKEILERKSSLKTLLLLLVLTGTSMIIGDGILTPAISVMSAVSGLEGRIPGFNTDALVIISIIILGGLFSIQRFGSSKVGFTFAPALALWFFSLGSIGLYNLLTHDVTVIRAVNPAYIYLFFKKNLTNGWSALGGCVLCITGAEAMFADLGHFSVKSIQIAFTSVVFPCLLLAYFGQAAFLMQYPQSAGRIFYDSVPNSLFWPVFVIATVAAIIASQAMISASFSCVKQAMALGCFPRVKIIHTSKEHMGQIYIPVINWFLMIMCMLVVAAFRSTTSIANAYGIAEVGVMIVTTTLVTIVMVLIWQTNLILALCFPLVFSTMELVYMSAVLSKIIEGGWLPLVFASLFLCVMYIWNYGSVLKYQSEVKQKISLDFMDELGCSLGTVRVPGIGLLYNELVQGIPSIFAQFLLDLPAIHSVIVFVCIKHVPVPVVPQEERFLFRRICPKDYHMFRCVARYGYKDVRKEEHHFFEQLLVDSLEKFLRNESLDLALETKQSQPEFDSNFVRPMDNSEVGVDELKVPLMRDQILEIGTTTSEPSITAASGNEDPSLEYELSALHEASESGFTYLLGHGDVRAKKNSWFIKKLTINYFYSFLRRNCRGGNATMRVPHMNIMQVGMTNSCKTSSNTSVDKKVEEKSFATAEVATLMAAEGDDASHHTQIPSNESLPKLPQELITAILVRLPVKSLLQFKSVSKEWFALISSPHFVKTHLSFSANDLTRHRLMLRIEKRSPLKHFLRHCSASSLFYDSVTETFDLDYPVKQPKRIVRVLGSVNELICYRIWFNSLVLWNPSTGKYKQLPDLMPTQMVTTGYCFNYGFGYDEVHNDYKIVALFREISKHCVDAKIYSLKSDSWRILDDAQGEMLYDGWGKLVNGKLHWVTIVDGGWSIMSIDMVFINDRFLVTFSEGAAGH</sequence>
<evidence type="ECO:0000256" key="7">
    <source>
        <dbReference type="ARBA" id="ARBA00022989"/>
    </source>
</evidence>
<dbReference type="AlphaFoldDB" id="A0A2G2VMI2"/>
<evidence type="ECO:0000256" key="5">
    <source>
        <dbReference type="ARBA" id="ARBA00022692"/>
    </source>
</evidence>
<dbReference type="Pfam" id="PF00646">
    <property type="entry name" value="F-box"/>
    <property type="match status" value="1"/>
</dbReference>
<evidence type="ECO:0000256" key="3">
    <source>
        <dbReference type="ARBA" id="ARBA00022448"/>
    </source>
</evidence>
<feature type="transmembrane region" description="Helical" evidence="10">
    <location>
        <begin position="466"/>
        <end position="486"/>
    </location>
</feature>
<dbReference type="InterPro" id="IPR017451">
    <property type="entry name" value="F-box-assoc_interact_dom"/>
</dbReference>
<feature type="transmembrane region" description="Helical" evidence="10">
    <location>
        <begin position="374"/>
        <end position="394"/>
    </location>
</feature>
<dbReference type="CDD" id="cd22157">
    <property type="entry name" value="F-box_AtFBW1-like"/>
    <property type="match status" value="1"/>
</dbReference>
<dbReference type="InterPro" id="IPR013187">
    <property type="entry name" value="F-box-assoc_dom_typ3"/>
</dbReference>
<comment type="caution">
    <text evidence="13">The sequence shown here is derived from an EMBL/GenBank/DDBJ whole genome shotgun (WGS) entry which is preliminary data.</text>
</comment>
<dbReference type="InterPro" id="IPR001810">
    <property type="entry name" value="F-box_dom"/>
</dbReference>
<dbReference type="GO" id="GO:0005886">
    <property type="term" value="C:plasma membrane"/>
    <property type="evidence" value="ECO:0007669"/>
    <property type="project" value="UniProtKB-SubCell"/>
</dbReference>
<evidence type="ECO:0000256" key="10">
    <source>
        <dbReference type="RuleBase" id="RU321113"/>
    </source>
</evidence>
<keyword evidence="9 10" id="KW-0472">Membrane</keyword>
<dbReference type="OrthoDB" id="504708at2759"/>
<feature type="transmembrane region" description="Helical" evidence="10">
    <location>
        <begin position="270"/>
        <end position="288"/>
    </location>
</feature>
<keyword evidence="5 10" id="KW-0812">Transmembrane</keyword>
<comment type="function">
    <text evidence="10">Potassium transporter.</text>
</comment>
<keyword evidence="3" id="KW-0813">Transport</keyword>
<dbReference type="Pfam" id="PF08268">
    <property type="entry name" value="FBA_3"/>
    <property type="match status" value="1"/>
</dbReference>
<feature type="compositionally biased region" description="Acidic residues" evidence="11">
    <location>
        <begin position="1"/>
        <end position="11"/>
    </location>
</feature>
<feature type="transmembrane region" description="Helical" evidence="10">
    <location>
        <begin position="492"/>
        <end position="517"/>
    </location>
</feature>
<organism evidence="13 14">
    <name type="scientific">Capsicum baccatum</name>
    <name type="common">Peruvian pepper</name>
    <dbReference type="NCBI Taxonomy" id="33114"/>
    <lineage>
        <taxon>Eukaryota</taxon>
        <taxon>Viridiplantae</taxon>
        <taxon>Streptophyta</taxon>
        <taxon>Embryophyta</taxon>
        <taxon>Tracheophyta</taxon>
        <taxon>Spermatophyta</taxon>
        <taxon>Magnoliopsida</taxon>
        <taxon>eudicotyledons</taxon>
        <taxon>Gunneridae</taxon>
        <taxon>Pentapetalae</taxon>
        <taxon>asterids</taxon>
        <taxon>lamiids</taxon>
        <taxon>Solanales</taxon>
        <taxon>Solanaceae</taxon>
        <taxon>Solanoideae</taxon>
        <taxon>Capsiceae</taxon>
        <taxon>Capsicum</taxon>
    </lineage>
</organism>